<accession>A0A4U2MHH7</accession>
<dbReference type="PANTHER" id="PTHR22916">
    <property type="entry name" value="GLYCOSYLTRANSFERASE"/>
    <property type="match status" value="1"/>
</dbReference>
<comment type="similarity">
    <text evidence="1">Belongs to the glycosyltransferase 2 family.</text>
</comment>
<evidence type="ECO:0000259" key="2">
    <source>
        <dbReference type="Pfam" id="PF00535"/>
    </source>
</evidence>
<dbReference type="GO" id="GO:0016758">
    <property type="term" value="F:hexosyltransferase activity"/>
    <property type="evidence" value="ECO:0007669"/>
    <property type="project" value="UniProtKB-ARBA"/>
</dbReference>
<gene>
    <name evidence="3" type="ORF">FC694_25990</name>
</gene>
<dbReference type="InterPro" id="IPR029044">
    <property type="entry name" value="Nucleotide-diphossugar_trans"/>
</dbReference>
<comment type="caution">
    <text evidence="3">The sequence shown here is derived from an EMBL/GenBank/DDBJ whole genome shotgun (WGS) entry which is preliminary data.</text>
</comment>
<feature type="domain" description="Glycosyltransferase 2-like" evidence="2">
    <location>
        <begin position="16"/>
        <end position="123"/>
    </location>
</feature>
<dbReference type="PANTHER" id="PTHR22916:SF3">
    <property type="entry name" value="UDP-GLCNAC:BETAGAL BETA-1,3-N-ACETYLGLUCOSAMINYLTRANSFERASE-LIKE PROTEIN 1"/>
    <property type="match status" value="1"/>
</dbReference>
<evidence type="ECO:0000256" key="1">
    <source>
        <dbReference type="ARBA" id="ARBA00006739"/>
    </source>
</evidence>
<dbReference type="Pfam" id="PF00535">
    <property type="entry name" value="Glycos_transf_2"/>
    <property type="match status" value="1"/>
</dbReference>
<keyword evidence="3" id="KW-0808">Transferase</keyword>
<name>A0A4U2MHH7_9BACI</name>
<dbReference type="SUPFAM" id="SSF53448">
    <property type="entry name" value="Nucleotide-diphospho-sugar transferases"/>
    <property type="match status" value="1"/>
</dbReference>
<proteinExistence type="inferred from homology"/>
<evidence type="ECO:0000313" key="3">
    <source>
        <dbReference type="EMBL" id="TKH10397.1"/>
    </source>
</evidence>
<sequence>MMLKRSLLNMTQPLVSILIPVIGNPAYLELALTSALLQTYTNIEIIIRDPSPTNEIQLLLEKSYLPFSNKITYIKEFQYTSKPQAFQKMINYANGDYINFLLEKDLFYPTKIEKMLNYFTDDSSKNIKLVTSLSEKIDMHGNLFSNDLSKEIMCEEDLRLDGLSSGGLILKNRNYISGLSTPLFKKRDLIEPFGHFAQQDFKQEPELASWLTLLSQGSFVLVADKLIFERLDKNITFKKSNLLLIADWIHLIRLGKQYGFLRSLTVKNTIICQVSKWINTLLLDQQKILTLEERYELFEYKNFLESFQINP</sequence>
<dbReference type="Gene3D" id="3.90.550.10">
    <property type="entry name" value="Spore Coat Polysaccharide Biosynthesis Protein SpsA, Chain A"/>
    <property type="match status" value="1"/>
</dbReference>
<dbReference type="EMBL" id="SZOM01000296">
    <property type="protein sequence ID" value="TKH10397.1"/>
    <property type="molecule type" value="Genomic_DNA"/>
</dbReference>
<dbReference type="CDD" id="cd00761">
    <property type="entry name" value="Glyco_tranf_GTA_type"/>
    <property type="match status" value="1"/>
</dbReference>
<dbReference type="InterPro" id="IPR001173">
    <property type="entry name" value="Glyco_trans_2-like"/>
</dbReference>
<reference evidence="3 4" key="1">
    <citation type="journal article" date="2019" name="Environ. Microbiol.">
        <title>An active ?-lactamase is a part of an orchestrated cell wall stress resistance network of Bacillus subtilis and related rhizosphere species.</title>
        <authorList>
            <person name="Bucher T."/>
            <person name="Keren-Paz A."/>
            <person name="Hausser J."/>
            <person name="Olender T."/>
            <person name="Cytryn E."/>
            <person name="Kolodkin-Gal I."/>
        </authorList>
    </citation>
    <scope>NUCLEOTIDE SEQUENCE [LARGE SCALE GENOMIC DNA]</scope>
    <source>
        <strain evidence="3 4">I71</strain>
    </source>
</reference>
<dbReference type="AlphaFoldDB" id="A0A4U2MHH7"/>
<dbReference type="Proteomes" id="UP000306037">
    <property type="component" value="Unassembled WGS sequence"/>
</dbReference>
<evidence type="ECO:0000313" key="4">
    <source>
        <dbReference type="Proteomes" id="UP000306037"/>
    </source>
</evidence>
<organism evidence="3 4">
    <name type="scientific">Bacillus wiedmannii</name>
    <dbReference type="NCBI Taxonomy" id="1890302"/>
    <lineage>
        <taxon>Bacteria</taxon>
        <taxon>Bacillati</taxon>
        <taxon>Bacillota</taxon>
        <taxon>Bacilli</taxon>
        <taxon>Bacillales</taxon>
        <taxon>Bacillaceae</taxon>
        <taxon>Bacillus</taxon>
        <taxon>Bacillus cereus group</taxon>
    </lineage>
</organism>
<protein>
    <submittedName>
        <fullName evidence="3">Glycosyltransferase</fullName>
    </submittedName>
</protein>